<reference evidence="2 3" key="1">
    <citation type="journal article" date="2019" name="Int. J. Syst. Evol. Microbiol.">
        <title>The Global Catalogue of Microorganisms (GCM) 10K type strain sequencing project: providing services to taxonomists for standard genome sequencing and annotation.</title>
        <authorList>
            <consortium name="The Broad Institute Genomics Platform"/>
            <consortium name="The Broad Institute Genome Sequencing Center for Infectious Disease"/>
            <person name="Wu L."/>
            <person name="Ma J."/>
        </authorList>
    </citation>
    <scope>NUCLEOTIDE SEQUENCE [LARGE SCALE GENOMIC DNA]</scope>
    <source>
        <strain evidence="2 3">JCM 16083</strain>
    </source>
</reference>
<dbReference type="InterPro" id="IPR028208">
    <property type="entry name" value="Effector_pro_NleD-like"/>
</dbReference>
<dbReference type="Pfam" id="PF14891">
    <property type="entry name" value="Peptidase_M91"/>
    <property type="match status" value="1"/>
</dbReference>
<sequence>MIKDYRHIGGRTYSTSGPGGGAPPAMTYYSWDGVPKETRGDKFFELSNHLGNVLAVVTDRKLPVDDGLGAIAYYQPDVVSYSDYYPFGMPMPGRNANSGDCRYGWNTQESVDEISGVKNHYTAPYWEYDPRVVMRWNTDPKPNPSISPYAIVQGNPIWYSDPLGDTVKVSFRSGFLGLGKKQTLNYEGGSLFNADGSAYAGKTRGFLKQSLNALNDIRSTREGGTMLEELESSENVFTLEHSKNNPSGNRNEFVASDRFKAHGNQYATDPDGAAAYSHYQSIGTDFTGGSGGTIYWNPGGGTSVPEQGGNFANRPSVFLGHEMFHSLDANRGLFDSRTHLGISRNEWQAVYRENVLRQQMGLPLRTHYKSSYNPSTGERKGLPPYMLTSGSSPILPSWYKP</sequence>
<name>A0ABN1MN31_9FLAO</name>
<feature type="region of interest" description="Disordered" evidence="1">
    <location>
        <begin position="368"/>
        <end position="388"/>
    </location>
</feature>
<evidence type="ECO:0008006" key="4">
    <source>
        <dbReference type="Google" id="ProtNLM"/>
    </source>
</evidence>
<protein>
    <recommendedName>
        <fullName evidence="4">RHS repeat-associated core domain-containing protein</fullName>
    </recommendedName>
</protein>
<evidence type="ECO:0000313" key="2">
    <source>
        <dbReference type="EMBL" id="GAA0874333.1"/>
    </source>
</evidence>
<gene>
    <name evidence="2" type="ORF">GCM10009118_07410</name>
</gene>
<dbReference type="Gene3D" id="2.180.10.10">
    <property type="entry name" value="RHS repeat-associated core"/>
    <property type="match status" value="1"/>
</dbReference>
<dbReference type="EMBL" id="BAAAFH010000003">
    <property type="protein sequence ID" value="GAA0874333.1"/>
    <property type="molecule type" value="Genomic_DNA"/>
</dbReference>
<proteinExistence type="predicted"/>
<evidence type="ECO:0000256" key="1">
    <source>
        <dbReference type="SAM" id="MobiDB-lite"/>
    </source>
</evidence>
<accession>A0ABN1MN31</accession>
<dbReference type="Proteomes" id="UP001501126">
    <property type="component" value="Unassembled WGS sequence"/>
</dbReference>
<keyword evidence="3" id="KW-1185">Reference proteome</keyword>
<evidence type="ECO:0000313" key="3">
    <source>
        <dbReference type="Proteomes" id="UP001501126"/>
    </source>
</evidence>
<organism evidence="2 3">
    <name type="scientific">Wandonia haliotis</name>
    <dbReference type="NCBI Taxonomy" id="574963"/>
    <lineage>
        <taxon>Bacteria</taxon>
        <taxon>Pseudomonadati</taxon>
        <taxon>Bacteroidota</taxon>
        <taxon>Flavobacteriia</taxon>
        <taxon>Flavobacteriales</taxon>
        <taxon>Crocinitomicaceae</taxon>
        <taxon>Wandonia</taxon>
    </lineage>
</organism>
<comment type="caution">
    <text evidence="2">The sequence shown here is derived from an EMBL/GenBank/DDBJ whole genome shotgun (WGS) entry which is preliminary data.</text>
</comment>